<sequence length="201" mass="21757">MLRLLCVSGSTSLHCSTFPHTLLSNFNHSPADTVANMIFAQLILLLMSLSTLTLGAPAADPVNDVARQQSRNLQKRVIIPYIPHARCVVKGIGQHGVIDYPGSWAATSACCVGCSKFLAGKNCELFCDPRVGTCCQMGDVKTSGFASCCRHASVAGGYFPRVELCNPSAHWPPGRNNCNGKRSVIEKSMFDYELDYEVDVV</sequence>
<organism evidence="1 2">
    <name type="scientific">Phyllosticta citriasiana</name>
    <dbReference type="NCBI Taxonomy" id="595635"/>
    <lineage>
        <taxon>Eukaryota</taxon>
        <taxon>Fungi</taxon>
        <taxon>Dikarya</taxon>
        <taxon>Ascomycota</taxon>
        <taxon>Pezizomycotina</taxon>
        <taxon>Dothideomycetes</taxon>
        <taxon>Dothideomycetes incertae sedis</taxon>
        <taxon>Botryosphaeriales</taxon>
        <taxon>Phyllostictaceae</taxon>
        <taxon>Phyllosticta</taxon>
    </lineage>
</organism>
<evidence type="ECO:0000313" key="1">
    <source>
        <dbReference type="EMBL" id="KAK7513180.1"/>
    </source>
</evidence>
<name>A0ABR1KFG1_9PEZI</name>
<accession>A0ABR1KFG1</accession>
<reference evidence="1 2" key="1">
    <citation type="submission" date="2024-04" db="EMBL/GenBank/DDBJ databases">
        <title>Phyllosticta paracitricarpa is synonymous to the EU quarantine fungus P. citricarpa based on phylogenomic analyses.</title>
        <authorList>
            <consortium name="Lawrence Berkeley National Laboratory"/>
            <person name="Van Ingen-Buijs V.A."/>
            <person name="Van Westerhoven A.C."/>
            <person name="Haridas S."/>
            <person name="Skiadas P."/>
            <person name="Martin F."/>
            <person name="Groenewald J.Z."/>
            <person name="Crous P.W."/>
            <person name="Seidl M.F."/>
        </authorList>
    </citation>
    <scope>NUCLEOTIDE SEQUENCE [LARGE SCALE GENOMIC DNA]</scope>
    <source>
        <strain evidence="1 2">CBS 123371</strain>
    </source>
</reference>
<gene>
    <name evidence="1" type="ORF">IWZ03DRAFT_385071</name>
</gene>
<dbReference type="Proteomes" id="UP001363622">
    <property type="component" value="Unassembled WGS sequence"/>
</dbReference>
<comment type="caution">
    <text evidence="1">The sequence shown here is derived from an EMBL/GenBank/DDBJ whole genome shotgun (WGS) entry which is preliminary data.</text>
</comment>
<protein>
    <submittedName>
        <fullName evidence="1">Uncharacterized protein</fullName>
    </submittedName>
</protein>
<keyword evidence="2" id="KW-1185">Reference proteome</keyword>
<evidence type="ECO:0000313" key="2">
    <source>
        <dbReference type="Proteomes" id="UP001363622"/>
    </source>
</evidence>
<dbReference type="EMBL" id="JBBPHU010000010">
    <property type="protein sequence ID" value="KAK7513180.1"/>
    <property type="molecule type" value="Genomic_DNA"/>
</dbReference>
<proteinExistence type="predicted"/>